<comment type="caution">
    <text evidence="2">The sequence shown here is derived from an EMBL/GenBank/DDBJ whole genome shotgun (WGS) entry which is preliminary data.</text>
</comment>
<evidence type="ECO:0000313" key="3">
    <source>
        <dbReference type="Proteomes" id="UP001273209"/>
    </source>
</evidence>
<dbReference type="Proteomes" id="UP001273209">
    <property type="component" value="Unassembled WGS sequence"/>
</dbReference>
<feature type="compositionally biased region" description="Basic residues" evidence="1">
    <location>
        <begin position="174"/>
        <end position="184"/>
    </location>
</feature>
<evidence type="ECO:0000256" key="1">
    <source>
        <dbReference type="SAM" id="MobiDB-lite"/>
    </source>
</evidence>
<gene>
    <name evidence="2" type="ORF">Triagg1_10318</name>
</gene>
<feature type="region of interest" description="Disordered" evidence="1">
    <location>
        <begin position="135"/>
        <end position="184"/>
    </location>
</feature>
<protein>
    <submittedName>
        <fullName evidence="2">Uncharacterized protein</fullName>
    </submittedName>
</protein>
<dbReference type="EMBL" id="JAWRVG010000070">
    <property type="protein sequence ID" value="KAK4061538.1"/>
    <property type="molecule type" value="Genomic_DNA"/>
</dbReference>
<name>A0AAE1LV38_9HYPO</name>
<sequence length="184" mass="20674">MPRNVASPRGVYRLSACILISGYENPERARERAGFAFVHDVAMILPPQTVRVVSSRRNTATITPYKYIAQYQSSWPLETPLAMFKYSATGQSSKPEPEPEPELSLHLARARVWIGSERSSEHVLVIWAGSESAQQKPQRKMLASASRKASPSRLQTPQNATHAPSPDHHWHAKPDRHRLTKFLG</sequence>
<organism evidence="2 3">
    <name type="scientific">Trichoderma aggressivum f. europaeum</name>
    <dbReference type="NCBI Taxonomy" id="173218"/>
    <lineage>
        <taxon>Eukaryota</taxon>
        <taxon>Fungi</taxon>
        <taxon>Dikarya</taxon>
        <taxon>Ascomycota</taxon>
        <taxon>Pezizomycotina</taxon>
        <taxon>Sordariomycetes</taxon>
        <taxon>Hypocreomycetidae</taxon>
        <taxon>Hypocreales</taxon>
        <taxon>Hypocreaceae</taxon>
        <taxon>Trichoderma</taxon>
    </lineage>
</organism>
<keyword evidence="3" id="KW-1185">Reference proteome</keyword>
<dbReference type="AlphaFoldDB" id="A0AAE1LV38"/>
<accession>A0AAE1LV38</accession>
<reference evidence="2" key="1">
    <citation type="submission" date="2023-11" db="EMBL/GenBank/DDBJ databases">
        <title>The genome sequences of three competitors of mushroom-forming fungi.</title>
        <authorList>
            <person name="Beijen E."/>
            <person name="Ohm R.A."/>
        </authorList>
    </citation>
    <scope>NUCLEOTIDE SEQUENCE</scope>
    <source>
        <strain evidence="2">CBS 100526</strain>
    </source>
</reference>
<dbReference type="RefSeq" id="XP_062750741.1">
    <property type="nucleotide sequence ID" value="XM_062894377.1"/>
</dbReference>
<evidence type="ECO:0000313" key="2">
    <source>
        <dbReference type="EMBL" id="KAK4061538.1"/>
    </source>
</evidence>
<feature type="compositionally biased region" description="Polar residues" evidence="1">
    <location>
        <begin position="147"/>
        <end position="162"/>
    </location>
</feature>
<dbReference type="GeneID" id="87914281"/>
<proteinExistence type="predicted"/>